<gene>
    <name evidence="1" type="ORF">BPS26883_06758</name>
</gene>
<sequence length="362" mass="41110">MLERRERVGGLARLRNHQHELARVRHRLAVAVFARDLDLGRDLRDRFEPVLRGQARVVAGAAREDQQAVDVRERGGRGVAEQRRVERFGVRHRIADRARLLEDFLLHEVAIGAELDRAAVCADHADLALRERAVAIDDLHAVERQLAHVAFLEEREAVGAARQRERVGREEVLAVAVADDERRTLARADDGMRLVLVDHRDRVGAVQLLHRFAHGLEQVAAIQAVHEVRDHFGVGLRHEFVALRAQRFAQRLEVLDDAVVHERERAGREDRMRVVRDGRAVRRPARVRDTGRAFEVRFAHLRVEIGDARDAACTLGAVRFEHGDAARIVATVFEAPQSFDQHRNDITLRNCADNAAHEWTIL</sequence>
<dbReference type="AlphaFoldDB" id="A0A6P2RMT9"/>
<reference evidence="1 2" key="1">
    <citation type="submission" date="2019-09" db="EMBL/GenBank/DDBJ databases">
        <authorList>
            <person name="Depoorter E."/>
        </authorList>
    </citation>
    <scope>NUCLEOTIDE SEQUENCE [LARGE SCALE GENOMIC DNA]</scope>
    <source>
        <strain evidence="1">LMG 26883</strain>
    </source>
</reference>
<accession>A0A6P2RMT9</accession>
<dbReference type="Proteomes" id="UP000494162">
    <property type="component" value="Unassembled WGS sequence"/>
</dbReference>
<protein>
    <submittedName>
        <fullName evidence="1">Uncharacterized protein</fullName>
    </submittedName>
</protein>
<evidence type="ECO:0000313" key="1">
    <source>
        <dbReference type="EMBL" id="VWC37275.1"/>
    </source>
</evidence>
<dbReference type="EMBL" id="CABVPP010000128">
    <property type="protein sequence ID" value="VWC37275.1"/>
    <property type="molecule type" value="Genomic_DNA"/>
</dbReference>
<evidence type="ECO:0000313" key="2">
    <source>
        <dbReference type="Proteomes" id="UP000494162"/>
    </source>
</evidence>
<proteinExistence type="predicted"/>
<name>A0A6P2RMT9_9BURK</name>
<organism evidence="1 2">
    <name type="scientific">Burkholderia pseudomultivorans</name>
    <dbReference type="NCBI Taxonomy" id="1207504"/>
    <lineage>
        <taxon>Bacteria</taxon>
        <taxon>Pseudomonadati</taxon>
        <taxon>Pseudomonadota</taxon>
        <taxon>Betaproteobacteria</taxon>
        <taxon>Burkholderiales</taxon>
        <taxon>Burkholderiaceae</taxon>
        <taxon>Burkholderia</taxon>
        <taxon>Burkholderia cepacia complex</taxon>
    </lineage>
</organism>